<feature type="domain" description="HTH luxR-type" evidence="5">
    <location>
        <begin position="131"/>
        <end position="183"/>
    </location>
</feature>
<dbReference type="InterPro" id="IPR036388">
    <property type="entry name" value="WH-like_DNA-bd_sf"/>
</dbReference>
<dbReference type="AlphaFoldDB" id="A0A926JVR3"/>
<keyword evidence="4" id="KW-0804">Transcription</keyword>
<comment type="similarity">
    <text evidence="1">Belongs to the sigma-70 factor family. ECF subfamily.</text>
</comment>
<evidence type="ECO:0000259" key="5">
    <source>
        <dbReference type="SMART" id="SM00421"/>
    </source>
</evidence>
<sequence>MNNASDTVLVKLLSEGNESAFTTLYYRYVGKLRAFLIRLKLDKHMDDIIQETFIIIWKKRHVLQVSRSPEAYIFTIAKNLALKSLKIELQLAVSDLPDTEIPDLADAESAMTREAFHRALEASIEKLPDRPREILILKRIKGLSTEEIARELGISKSTVENHMNRALATLKEELSSFSAISLLFLEIYFLN</sequence>
<dbReference type="GO" id="GO:0003677">
    <property type="term" value="F:DNA binding"/>
    <property type="evidence" value="ECO:0007669"/>
    <property type="project" value="InterPro"/>
</dbReference>
<name>A0A926JVR3_9FLAO</name>
<dbReference type="Pfam" id="PF04542">
    <property type="entry name" value="Sigma70_r2"/>
    <property type="match status" value="1"/>
</dbReference>
<dbReference type="SMART" id="SM00421">
    <property type="entry name" value="HTH_LUXR"/>
    <property type="match status" value="1"/>
</dbReference>
<evidence type="ECO:0000256" key="3">
    <source>
        <dbReference type="ARBA" id="ARBA00023082"/>
    </source>
</evidence>
<organism evidence="6 7">
    <name type="scientific">Sinomicrobium weinanense</name>
    <dbReference type="NCBI Taxonomy" id="2842200"/>
    <lineage>
        <taxon>Bacteria</taxon>
        <taxon>Pseudomonadati</taxon>
        <taxon>Bacteroidota</taxon>
        <taxon>Flavobacteriia</taxon>
        <taxon>Flavobacteriales</taxon>
        <taxon>Flavobacteriaceae</taxon>
        <taxon>Sinomicrobium</taxon>
    </lineage>
</organism>
<dbReference type="EMBL" id="JACVDC010000088">
    <property type="protein sequence ID" value="MBC9798078.1"/>
    <property type="molecule type" value="Genomic_DNA"/>
</dbReference>
<dbReference type="InterPro" id="IPR000792">
    <property type="entry name" value="Tscrpt_reg_LuxR_C"/>
</dbReference>
<dbReference type="InterPro" id="IPR007627">
    <property type="entry name" value="RNA_pol_sigma70_r2"/>
</dbReference>
<proteinExistence type="inferred from homology"/>
<evidence type="ECO:0000256" key="1">
    <source>
        <dbReference type="ARBA" id="ARBA00010641"/>
    </source>
</evidence>
<evidence type="ECO:0000256" key="2">
    <source>
        <dbReference type="ARBA" id="ARBA00023015"/>
    </source>
</evidence>
<dbReference type="SUPFAM" id="SSF88659">
    <property type="entry name" value="Sigma3 and sigma4 domains of RNA polymerase sigma factors"/>
    <property type="match status" value="1"/>
</dbReference>
<accession>A0A926JVR3</accession>
<dbReference type="GO" id="GO:0016987">
    <property type="term" value="F:sigma factor activity"/>
    <property type="evidence" value="ECO:0007669"/>
    <property type="project" value="UniProtKB-KW"/>
</dbReference>
<protein>
    <submittedName>
        <fullName evidence="6">Sigma-70 family RNA polymerase sigma factor</fullName>
    </submittedName>
</protein>
<dbReference type="InterPro" id="IPR013325">
    <property type="entry name" value="RNA_pol_sigma_r2"/>
</dbReference>
<dbReference type="InterPro" id="IPR013249">
    <property type="entry name" value="RNA_pol_sigma70_r4_t2"/>
</dbReference>
<dbReference type="SUPFAM" id="SSF88946">
    <property type="entry name" value="Sigma2 domain of RNA polymerase sigma factors"/>
    <property type="match status" value="1"/>
</dbReference>
<dbReference type="GO" id="GO:0006352">
    <property type="term" value="P:DNA-templated transcription initiation"/>
    <property type="evidence" value="ECO:0007669"/>
    <property type="project" value="InterPro"/>
</dbReference>
<comment type="caution">
    <text evidence="6">The sequence shown here is derived from an EMBL/GenBank/DDBJ whole genome shotgun (WGS) entry which is preliminary data.</text>
</comment>
<dbReference type="Pfam" id="PF08281">
    <property type="entry name" value="Sigma70_r4_2"/>
    <property type="match status" value="1"/>
</dbReference>
<dbReference type="InterPro" id="IPR039425">
    <property type="entry name" value="RNA_pol_sigma-70-like"/>
</dbReference>
<dbReference type="PRINTS" id="PR00038">
    <property type="entry name" value="HTHLUXR"/>
</dbReference>
<dbReference type="Gene3D" id="1.10.1740.10">
    <property type="match status" value="1"/>
</dbReference>
<evidence type="ECO:0000256" key="4">
    <source>
        <dbReference type="ARBA" id="ARBA00023163"/>
    </source>
</evidence>
<dbReference type="RefSeq" id="WP_187967203.1">
    <property type="nucleotide sequence ID" value="NZ_JACVDC010000088.1"/>
</dbReference>
<keyword evidence="3" id="KW-0731">Sigma factor</keyword>
<dbReference type="NCBIfam" id="TIGR02937">
    <property type="entry name" value="sigma70-ECF"/>
    <property type="match status" value="1"/>
</dbReference>
<dbReference type="Proteomes" id="UP000653730">
    <property type="component" value="Unassembled WGS sequence"/>
</dbReference>
<gene>
    <name evidence="6" type="ORF">IBL28_19060</name>
</gene>
<dbReference type="Gene3D" id="1.10.10.10">
    <property type="entry name" value="Winged helix-like DNA-binding domain superfamily/Winged helix DNA-binding domain"/>
    <property type="match status" value="1"/>
</dbReference>
<evidence type="ECO:0000313" key="6">
    <source>
        <dbReference type="EMBL" id="MBC9798078.1"/>
    </source>
</evidence>
<keyword evidence="7" id="KW-1185">Reference proteome</keyword>
<reference evidence="6 7" key="1">
    <citation type="submission" date="2020-09" db="EMBL/GenBank/DDBJ databases">
        <title>Sinomicrobium weinanense sp. nov., a halophilic bacteria isolated from saline-alkali soil.</title>
        <authorList>
            <person name="Wu P."/>
            <person name="Ren H."/>
            <person name="Mei Y."/>
            <person name="Liang Y."/>
            <person name="Chen Z."/>
        </authorList>
    </citation>
    <scope>NUCLEOTIDE SEQUENCE [LARGE SCALE GENOMIC DNA]</scope>
    <source>
        <strain evidence="6 7">FJxs</strain>
    </source>
</reference>
<dbReference type="CDD" id="cd06171">
    <property type="entry name" value="Sigma70_r4"/>
    <property type="match status" value="1"/>
</dbReference>
<dbReference type="PANTHER" id="PTHR43133:SF46">
    <property type="entry name" value="RNA POLYMERASE SIGMA-70 FACTOR ECF SUBFAMILY"/>
    <property type="match status" value="1"/>
</dbReference>
<dbReference type="InterPro" id="IPR013324">
    <property type="entry name" value="RNA_pol_sigma_r3/r4-like"/>
</dbReference>
<keyword evidence="2" id="KW-0805">Transcription regulation</keyword>
<dbReference type="PANTHER" id="PTHR43133">
    <property type="entry name" value="RNA POLYMERASE ECF-TYPE SIGMA FACTO"/>
    <property type="match status" value="1"/>
</dbReference>
<dbReference type="InterPro" id="IPR014284">
    <property type="entry name" value="RNA_pol_sigma-70_dom"/>
</dbReference>
<evidence type="ECO:0000313" key="7">
    <source>
        <dbReference type="Proteomes" id="UP000653730"/>
    </source>
</evidence>